<evidence type="ECO:0000259" key="1">
    <source>
        <dbReference type="PROSITE" id="PS50801"/>
    </source>
</evidence>
<dbReference type="PROSITE" id="PS50801">
    <property type="entry name" value="STAS"/>
    <property type="match status" value="1"/>
</dbReference>
<dbReference type="AlphaFoldDB" id="A0A4V6PDM1"/>
<dbReference type="Proteomes" id="UP000294947">
    <property type="component" value="Unassembled WGS sequence"/>
</dbReference>
<dbReference type="CDD" id="cd07043">
    <property type="entry name" value="STAS_anti-anti-sigma_factors"/>
    <property type="match status" value="1"/>
</dbReference>
<dbReference type="PANTHER" id="PTHR33495">
    <property type="entry name" value="ANTI-SIGMA FACTOR ANTAGONIST TM_1081-RELATED-RELATED"/>
    <property type="match status" value="1"/>
</dbReference>
<dbReference type="SUPFAM" id="SSF52091">
    <property type="entry name" value="SpoIIaa-like"/>
    <property type="match status" value="1"/>
</dbReference>
<dbReference type="PANTHER" id="PTHR33495:SF2">
    <property type="entry name" value="ANTI-SIGMA FACTOR ANTAGONIST TM_1081-RELATED"/>
    <property type="match status" value="1"/>
</dbReference>
<keyword evidence="3" id="KW-1185">Reference proteome</keyword>
<reference evidence="2 3" key="1">
    <citation type="submission" date="2019-03" db="EMBL/GenBank/DDBJ databases">
        <title>Draft genome sequences of novel Actinobacteria.</title>
        <authorList>
            <person name="Sahin N."/>
            <person name="Ay H."/>
            <person name="Saygin H."/>
        </authorList>
    </citation>
    <scope>NUCLEOTIDE SEQUENCE [LARGE SCALE GENOMIC DNA]</scope>
    <source>
        <strain evidence="2 3">7K502</strain>
    </source>
</reference>
<organism evidence="2 3">
    <name type="scientific">Saccharopolyspora elongata</name>
    <dbReference type="NCBI Taxonomy" id="2530387"/>
    <lineage>
        <taxon>Bacteria</taxon>
        <taxon>Bacillati</taxon>
        <taxon>Actinomycetota</taxon>
        <taxon>Actinomycetes</taxon>
        <taxon>Pseudonocardiales</taxon>
        <taxon>Pseudonocardiaceae</taxon>
        <taxon>Saccharopolyspora</taxon>
    </lineage>
</organism>
<dbReference type="InterPro" id="IPR036513">
    <property type="entry name" value="STAS_dom_sf"/>
</dbReference>
<evidence type="ECO:0000313" key="2">
    <source>
        <dbReference type="EMBL" id="TDD39107.1"/>
    </source>
</evidence>
<comment type="caution">
    <text evidence="2">The sequence shown here is derived from an EMBL/GenBank/DDBJ whole genome shotgun (WGS) entry which is preliminary data.</text>
</comment>
<evidence type="ECO:0000313" key="3">
    <source>
        <dbReference type="Proteomes" id="UP000294947"/>
    </source>
</evidence>
<dbReference type="GO" id="GO:0043856">
    <property type="term" value="F:anti-sigma factor antagonist activity"/>
    <property type="evidence" value="ECO:0007669"/>
    <property type="project" value="TreeGrafter"/>
</dbReference>
<dbReference type="InterPro" id="IPR002645">
    <property type="entry name" value="STAS_dom"/>
</dbReference>
<protein>
    <submittedName>
        <fullName evidence="2">Anti-sigma factor antagonist</fullName>
    </submittedName>
</protein>
<feature type="domain" description="STAS" evidence="1">
    <location>
        <begin position="40"/>
        <end position="138"/>
    </location>
</feature>
<dbReference type="OrthoDB" id="3690201at2"/>
<dbReference type="Pfam" id="PF13466">
    <property type="entry name" value="STAS_2"/>
    <property type="match status" value="1"/>
</dbReference>
<dbReference type="EMBL" id="SMKW01000080">
    <property type="protein sequence ID" value="TDD39107.1"/>
    <property type="molecule type" value="Genomic_DNA"/>
</dbReference>
<proteinExistence type="predicted"/>
<dbReference type="Gene3D" id="3.30.750.24">
    <property type="entry name" value="STAS domain"/>
    <property type="match status" value="1"/>
</dbReference>
<accession>A0A4V6PDM1</accession>
<gene>
    <name evidence="2" type="ORF">E1288_37720</name>
</gene>
<dbReference type="InterPro" id="IPR058548">
    <property type="entry name" value="MlaB-like_STAS"/>
</dbReference>
<name>A0A4V6PDM1_9PSEU</name>
<sequence length="138" mass="14669">MTTIFPIPEQAPAAVLGDTAVPARTEPTTRFWVRRPSRHIVVVGATGDLDTATTPRFAELLTPRLASVVDAVVIDLSRLNFLGADALRVLMQAQQRAQARGFGFRLITGPPCVASALRAAGMLDRFDAYPAQAAAVAA</sequence>